<organism evidence="10 11">
    <name type="scientific">Nelumbo nucifera</name>
    <name type="common">Sacred lotus</name>
    <dbReference type="NCBI Taxonomy" id="4432"/>
    <lineage>
        <taxon>Eukaryota</taxon>
        <taxon>Viridiplantae</taxon>
        <taxon>Streptophyta</taxon>
        <taxon>Embryophyta</taxon>
        <taxon>Tracheophyta</taxon>
        <taxon>Spermatophyta</taxon>
        <taxon>Magnoliopsida</taxon>
        <taxon>Proteales</taxon>
        <taxon>Nelumbonaceae</taxon>
        <taxon>Nelumbo</taxon>
    </lineage>
</organism>
<dbReference type="SMART" id="SM00292">
    <property type="entry name" value="BRCT"/>
    <property type="match status" value="2"/>
</dbReference>
<dbReference type="GeneID" id="104610819"/>
<dbReference type="Gene3D" id="3.40.50.10190">
    <property type="entry name" value="BRCT domain"/>
    <property type="match status" value="2"/>
</dbReference>
<keyword evidence="2" id="KW-0479">Metal-binding</keyword>
<evidence type="ECO:0000256" key="1">
    <source>
        <dbReference type="ARBA" id="ARBA00004123"/>
    </source>
</evidence>
<dbReference type="Pfam" id="PF16589">
    <property type="entry name" value="BRCT_2"/>
    <property type="match status" value="1"/>
</dbReference>
<proteinExistence type="predicted"/>
<evidence type="ECO:0000256" key="8">
    <source>
        <dbReference type="ARBA" id="ARBA00023242"/>
    </source>
</evidence>
<dbReference type="InterPro" id="IPR036420">
    <property type="entry name" value="BRCT_dom_sf"/>
</dbReference>
<dbReference type="PROSITE" id="PS50172">
    <property type="entry name" value="BRCT"/>
    <property type="match status" value="2"/>
</dbReference>
<dbReference type="AlphaFoldDB" id="A0A1U8B4S8"/>
<feature type="region of interest" description="Disordered" evidence="9">
    <location>
        <begin position="362"/>
        <end position="382"/>
    </location>
</feature>
<dbReference type="Pfam" id="PF13771">
    <property type="entry name" value="zf-HC5HC2H"/>
    <property type="match status" value="1"/>
</dbReference>
<dbReference type="FunFam" id="3.30.40.10:FF:000352">
    <property type="entry name" value="Breast cancer associated RING 1"/>
    <property type="match status" value="1"/>
</dbReference>
<dbReference type="Pfam" id="PF00533">
    <property type="entry name" value="BRCT"/>
    <property type="match status" value="1"/>
</dbReference>
<dbReference type="OMA" id="RRIKCAC"/>
<dbReference type="OrthoDB" id="2384350at2759"/>
<feature type="compositionally biased region" description="Polar residues" evidence="9">
    <location>
        <begin position="362"/>
        <end position="372"/>
    </location>
</feature>
<keyword evidence="8" id="KW-0539">Nucleus</keyword>
<feature type="region of interest" description="Disordered" evidence="9">
    <location>
        <begin position="95"/>
        <end position="193"/>
    </location>
</feature>
<dbReference type="eggNOG" id="KOG4362">
    <property type="taxonomic scope" value="Eukaryota"/>
</dbReference>
<reference evidence="11" key="1">
    <citation type="submission" date="2025-08" db="UniProtKB">
        <authorList>
            <consortium name="RefSeq"/>
        </authorList>
    </citation>
    <scope>IDENTIFICATION</scope>
</reference>
<evidence type="ECO:0000256" key="5">
    <source>
        <dbReference type="ARBA" id="ARBA00022771"/>
    </source>
</evidence>
<dbReference type="CDD" id="cd15571">
    <property type="entry name" value="ePHD"/>
    <property type="match status" value="1"/>
</dbReference>
<evidence type="ECO:0000313" key="10">
    <source>
        <dbReference type="Proteomes" id="UP000189703"/>
    </source>
</evidence>
<dbReference type="STRING" id="4432.A0A1U8B4S8"/>
<sequence>MADFSHLEKMGRELKCPICLSLLNSAVSLTCNHVFCNSCIVKSMKSVSSCPVCKVPYRRREIRPAPNMDSLVSIYKSMEIASGMNIFVTQAVPSTKASDGQDQLEGENNSGGVKTAEASINPKKKKKSNAKNTKELLKAGARVPDSMVKPSFSGKKRVQVPPHLPFDPSETPIRPEKSGVLSKSTEKGPKEDSILLPEKPAFNEKGEPMFPPFFWVREGDDNDGCIEKLSSQQMEGDHTQDTLGKAPCFSDIKDSDDQSPIKMINTGEVCSATKFTDAFDSEMFEWTQRACSPELCSTPMKQDVDKSELDEIQEDESDAFQHIWSRPSKADDPVSENVEGVNVNHRTSNTDVELPNLYSKIKTASDQSMRNNSTRRDKGTNEGALCKHVRKTMDEVMEGVPVISNKNENALSQAYKVDDGNSLNLVGKTFKRNKKNSSDAINMTKVLDTFISIEENQGSKNMDVELPVSLREKSKNNKNLNLKNKDGKSGSNINAQCQNDRPKRSKCQKADISVTKVLKELPTNQNPGNKSIGTQFLASSSLENNVVALGFGEKSSGRSRKIKTHPLRENVRKRLKVSTNSSLQKLFEVPHSSKEAAEKGTRASSDEVNFENGTADNQVRTEGALCAAKDMFLQKCESIPDRICCAFCHCSEDSEASGEMLHYFNGRPVAADYNGGSNVIHSHKNCTEWAPNIYFEDDTAINLEAELARSRRIKCCCCGIKGAALGCYEKSCRKSFHVPCAKLVQQCRWDTENFVILCPLHSSSKLPNEFSRPQGLKRKRSKRSILKGESHARQAEVVIKHSSTTRQPWRHLGCSNWLICCSALTVAEKEIVSEFAKLAGVSVSKTWRSNVTHVIASTDENGACKRTFKVLMGILEGKWILKIDWIIACMKAMEPVDKEQYEINVDIHGVRDGPRLGRLRVLNKHPKLFNGFMFYFTGEFMPSYKGYLQDLVVAAGGTVLQRKPISRDQERLLCGSSKSEIFIIYSVDLPDKCDPGKKTMICNRRRSDAEVLANSTGAKVASSAWILDSIAGCKCRNFYNKRLLF</sequence>
<feature type="compositionally biased region" description="Basic and acidic residues" evidence="9">
    <location>
        <begin position="591"/>
        <end position="605"/>
    </location>
</feature>
<dbReference type="PROSITE" id="PS50089">
    <property type="entry name" value="ZF_RING_2"/>
    <property type="match status" value="1"/>
</dbReference>
<evidence type="ECO:0000313" key="11">
    <source>
        <dbReference type="RefSeq" id="XP_010275915.1"/>
    </source>
</evidence>
<dbReference type="InterPro" id="IPR001841">
    <property type="entry name" value="Znf_RING"/>
</dbReference>
<dbReference type="PROSITE" id="PS51805">
    <property type="entry name" value="EPHD"/>
    <property type="match status" value="1"/>
</dbReference>
<dbReference type="KEGG" id="nnu:104610819"/>
<dbReference type="GO" id="GO:0045944">
    <property type="term" value="P:positive regulation of transcription by RNA polymerase II"/>
    <property type="evidence" value="ECO:0000318"/>
    <property type="project" value="GO_Central"/>
</dbReference>
<feature type="region of interest" description="Disordered" evidence="9">
    <location>
        <begin position="590"/>
        <end position="609"/>
    </location>
</feature>
<keyword evidence="7" id="KW-0234">DNA repair</keyword>
<dbReference type="InterPro" id="IPR017907">
    <property type="entry name" value="Znf_RING_CS"/>
</dbReference>
<evidence type="ECO:0000256" key="4">
    <source>
        <dbReference type="ARBA" id="ARBA00022763"/>
    </source>
</evidence>
<accession>A0A1U8B4S8</accession>
<evidence type="ECO:0000256" key="7">
    <source>
        <dbReference type="ARBA" id="ARBA00023204"/>
    </source>
</evidence>
<keyword evidence="6" id="KW-0862">Zinc</keyword>
<dbReference type="Proteomes" id="UP000189703">
    <property type="component" value="Unplaced"/>
</dbReference>
<dbReference type="Pfam" id="PF13923">
    <property type="entry name" value="zf-C3HC4_2"/>
    <property type="match status" value="1"/>
</dbReference>
<name>A0A1U8B4S8_NELNU</name>
<dbReference type="FunFam" id="3.30.40.10:FF:000310">
    <property type="entry name" value="Breast cancer associated RING 1"/>
    <property type="match status" value="1"/>
</dbReference>
<dbReference type="InterPro" id="IPR031099">
    <property type="entry name" value="BRCA1-associated"/>
</dbReference>
<dbReference type="SMART" id="SM00184">
    <property type="entry name" value="RING"/>
    <property type="match status" value="1"/>
</dbReference>
<dbReference type="PANTHER" id="PTHR13763:SF0">
    <property type="entry name" value="BREAST CANCER TYPE 1 SUSCEPTIBILITY PROTEIN"/>
    <property type="match status" value="1"/>
</dbReference>
<dbReference type="GO" id="GO:0004842">
    <property type="term" value="F:ubiquitin-protein transferase activity"/>
    <property type="evidence" value="ECO:0000318"/>
    <property type="project" value="GO_Central"/>
</dbReference>
<keyword evidence="4" id="KW-0227">DNA damage</keyword>
<evidence type="ECO:0000256" key="2">
    <source>
        <dbReference type="ARBA" id="ARBA00022723"/>
    </source>
</evidence>
<keyword evidence="10" id="KW-1185">Reference proteome</keyword>
<dbReference type="InterPro" id="IPR034732">
    <property type="entry name" value="EPHD"/>
</dbReference>
<dbReference type="FunCoup" id="A0A1U8B4S8">
    <property type="interactions" value="432"/>
</dbReference>
<gene>
    <name evidence="11" type="primary">LOC104610819</name>
</gene>
<dbReference type="CDD" id="cd17734">
    <property type="entry name" value="BRCT_Bard1_rpt1"/>
    <property type="match status" value="1"/>
</dbReference>
<dbReference type="SUPFAM" id="SSF52113">
    <property type="entry name" value="BRCT domain"/>
    <property type="match status" value="2"/>
</dbReference>
<keyword evidence="3" id="KW-0677">Repeat</keyword>
<dbReference type="PROSITE" id="PS00518">
    <property type="entry name" value="ZF_RING_1"/>
    <property type="match status" value="1"/>
</dbReference>
<dbReference type="GO" id="GO:0000724">
    <property type="term" value="P:double-strand break repair via homologous recombination"/>
    <property type="evidence" value="ECO:0000318"/>
    <property type="project" value="GO_Central"/>
</dbReference>
<keyword evidence="5" id="KW-0863">Zinc-finger</keyword>
<dbReference type="InterPro" id="IPR013083">
    <property type="entry name" value="Znf_RING/FYVE/PHD"/>
</dbReference>
<evidence type="ECO:0000256" key="6">
    <source>
        <dbReference type="ARBA" id="ARBA00022833"/>
    </source>
</evidence>
<protein>
    <submittedName>
        <fullName evidence="11">Protein BREAST CANCER SUSCEPTIBILITY 1 homolog</fullName>
    </submittedName>
</protein>
<dbReference type="GO" id="GO:0031436">
    <property type="term" value="C:BRCA1-BARD1 complex"/>
    <property type="evidence" value="ECO:0000318"/>
    <property type="project" value="GO_Central"/>
</dbReference>
<evidence type="ECO:0000256" key="3">
    <source>
        <dbReference type="ARBA" id="ARBA00022737"/>
    </source>
</evidence>
<dbReference type="GO" id="GO:0008270">
    <property type="term" value="F:zinc ion binding"/>
    <property type="evidence" value="ECO:0007669"/>
    <property type="project" value="UniProtKB-KW"/>
</dbReference>
<dbReference type="FunFam" id="3.40.50.10190:FF:000006">
    <property type="entry name" value="Breast cancer type 1 susceptibility protein homolog"/>
    <property type="match status" value="1"/>
</dbReference>
<dbReference type="GO" id="GO:0070531">
    <property type="term" value="C:BRCA1-A complex"/>
    <property type="evidence" value="ECO:0000318"/>
    <property type="project" value="GO_Central"/>
</dbReference>
<feature type="compositionally biased region" description="Polar residues" evidence="9">
    <location>
        <begin position="95"/>
        <end position="112"/>
    </location>
</feature>
<feature type="compositionally biased region" description="Basic and acidic residues" evidence="9">
    <location>
        <begin position="184"/>
        <end position="193"/>
    </location>
</feature>
<evidence type="ECO:0000256" key="9">
    <source>
        <dbReference type="SAM" id="MobiDB-lite"/>
    </source>
</evidence>
<dbReference type="RefSeq" id="XP_010275915.1">
    <property type="nucleotide sequence ID" value="XM_010277613.2"/>
</dbReference>
<feature type="compositionally biased region" description="Polar residues" evidence="9">
    <location>
        <begin position="489"/>
        <end position="499"/>
    </location>
</feature>
<comment type="subcellular location">
    <subcellularLocation>
        <location evidence="1">Nucleus</location>
    </subcellularLocation>
</comment>
<dbReference type="SUPFAM" id="SSF57850">
    <property type="entry name" value="RING/U-box"/>
    <property type="match status" value="1"/>
</dbReference>
<feature type="region of interest" description="Disordered" evidence="9">
    <location>
        <begin position="472"/>
        <end position="508"/>
    </location>
</feature>
<dbReference type="Gene3D" id="3.30.40.10">
    <property type="entry name" value="Zinc/RING finger domain, C3HC4 (zinc finger)"/>
    <property type="match status" value="2"/>
</dbReference>
<dbReference type="PANTHER" id="PTHR13763">
    <property type="entry name" value="BREAST CANCER TYPE 1 SUSCEPTIBILITY PROTEIN BRCA1"/>
    <property type="match status" value="1"/>
</dbReference>
<dbReference type="InterPro" id="IPR001357">
    <property type="entry name" value="BRCT_dom"/>
</dbReference>